<evidence type="ECO:0000313" key="3">
    <source>
        <dbReference type="Proteomes" id="UP000567246"/>
    </source>
</evidence>
<dbReference type="Proteomes" id="UP000567246">
    <property type="component" value="Unassembled WGS sequence"/>
</dbReference>
<dbReference type="Pfam" id="PF13391">
    <property type="entry name" value="HNH_2"/>
    <property type="match status" value="1"/>
</dbReference>
<reference evidence="2 3" key="1">
    <citation type="submission" date="2020-08" db="EMBL/GenBank/DDBJ databases">
        <title>Sequencing the genomes of 1000 actinobacteria strains.</title>
        <authorList>
            <person name="Klenk H.-P."/>
        </authorList>
    </citation>
    <scope>NUCLEOTIDE SEQUENCE [LARGE SCALE GENOMIC DNA]</scope>
    <source>
        <strain evidence="2 3">DSM 17945</strain>
    </source>
</reference>
<comment type="caution">
    <text evidence="2">The sequence shown here is derived from an EMBL/GenBank/DDBJ whole genome shotgun (WGS) entry which is preliminary data.</text>
</comment>
<proteinExistence type="predicted"/>
<organism evidence="2 3">
    <name type="scientific">Micrococcus endophyticus</name>
    <dbReference type="NCBI Taxonomy" id="455343"/>
    <lineage>
        <taxon>Bacteria</taxon>
        <taxon>Bacillati</taxon>
        <taxon>Actinomycetota</taxon>
        <taxon>Actinomycetes</taxon>
        <taxon>Micrococcales</taxon>
        <taxon>Micrococcaceae</taxon>
        <taxon>Micrococcus</taxon>
    </lineage>
</organism>
<evidence type="ECO:0000313" key="2">
    <source>
        <dbReference type="EMBL" id="MBB5849720.1"/>
    </source>
</evidence>
<dbReference type="AlphaFoldDB" id="A0A7W9N157"/>
<dbReference type="GO" id="GO:0004519">
    <property type="term" value="F:endonuclease activity"/>
    <property type="evidence" value="ECO:0007669"/>
    <property type="project" value="UniProtKB-KW"/>
</dbReference>
<feature type="domain" description="HNH nuclease" evidence="1">
    <location>
        <begin position="196"/>
        <end position="244"/>
    </location>
</feature>
<keyword evidence="2" id="KW-0378">Hydrolase</keyword>
<keyword evidence="3" id="KW-1185">Reference proteome</keyword>
<dbReference type="InterPro" id="IPR003615">
    <property type="entry name" value="HNH_nuc"/>
</dbReference>
<evidence type="ECO:0000259" key="1">
    <source>
        <dbReference type="Pfam" id="PF13391"/>
    </source>
</evidence>
<gene>
    <name evidence="2" type="ORF">HDA33_002284</name>
</gene>
<keyword evidence="2" id="KW-0540">Nuclease</keyword>
<dbReference type="RefSeq" id="WP_261982208.1">
    <property type="nucleotide sequence ID" value="NZ_BAABAG010000006.1"/>
</dbReference>
<protein>
    <submittedName>
        <fullName evidence="2">Putative restriction endonuclease</fullName>
    </submittedName>
</protein>
<name>A0A7W9N157_9MICC</name>
<dbReference type="EMBL" id="JACHMW010000001">
    <property type="protein sequence ID" value="MBB5849720.1"/>
    <property type="molecule type" value="Genomic_DNA"/>
</dbReference>
<keyword evidence="2" id="KW-0255">Endonuclease</keyword>
<sequence>MVEPAGLRNDAIRWLAERTLDGQLSVTREDLADYRWDGEKFPLISTMQGIRRPAGWSATLSIRTAFRRSGETRPYEDEIGDDGLIRYKWRGDNPQQPENVGLRNAMHQRLPIIWFIGISMNPAQYQVISPVYILGEEPERQQFVMAPFAEEDYVPDLMTGSVMESSLKRYLKRETTVRLHQPLFRSTVLAAYGNHCSVCNFAHPELLDAAHIVPDREVHGLPTVTNGIALCKIHHAAFDRRFLGLRPTQGRPVVEIQQDLLDEVDGPMLRHGLQDLHGKPVMTMPKRRVDYPSNENLAWAYAEFTRAGRAA</sequence>
<accession>A0A7W9N157</accession>